<proteinExistence type="predicted"/>
<sequence length="263" mass="28799">MLVDDYENNYVLGRGELYFAQYLPGTRTPGGERYLGNTPEFNATIETENLDHYNSDRGINEKDASIPLQVNRTASFITDNIHVNNIQLFFYGSSEVLTDAGGAVTGEVISGVQPGMIYQIGMSETNPVGVRAISSTGFTASQGGSELTAGEDYEIDFDQARLKILEGGAVTPDGDISLDYTTLASTRTRVISGRTPIEGALRFISRNPVGSQPVWYMPWVKLRPNGDYALKGDEWQQIPFNVEILRKAGVEAIYVDGQPKINA</sequence>
<dbReference type="AlphaFoldDB" id="A0AAE3VT81"/>
<accession>A0AAE3VT81</accession>
<name>A0AAE3VT81_9HYPH</name>
<evidence type="ECO:0000313" key="2">
    <source>
        <dbReference type="Proteomes" id="UP001229244"/>
    </source>
</evidence>
<protein>
    <submittedName>
        <fullName evidence="1">Uncharacterized protein</fullName>
    </submittedName>
</protein>
<reference evidence="1" key="1">
    <citation type="submission" date="2023-07" db="EMBL/GenBank/DDBJ databases">
        <title>Genomic Encyclopedia of Type Strains, Phase IV (KMG-IV): sequencing the most valuable type-strain genomes for metagenomic binning, comparative biology and taxonomic classification.</title>
        <authorList>
            <person name="Goeker M."/>
        </authorList>
    </citation>
    <scope>NUCLEOTIDE SEQUENCE</scope>
    <source>
        <strain evidence="1">DSM 21202</strain>
    </source>
</reference>
<evidence type="ECO:0000313" key="1">
    <source>
        <dbReference type="EMBL" id="MDQ0317723.1"/>
    </source>
</evidence>
<dbReference type="Proteomes" id="UP001229244">
    <property type="component" value="Unassembled WGS sequence"/>
</dbReference>
<comment type="caution">
    <text evidence="1">The sequence shown here is derived from an EMBL/GenBank/DDBJ whole genome shotgun (WGS) entry which is preliminary data.</text>
</comment>
<dbReference type="RefSeq" id="WP_306887651.1">
    <property type="nucleotide sequence ID" value="NZ_JAUSUL010000008.1"/>
</dbReference>
<keyword evidence="2" id="KW-1185">Reference proteome</keyword>
<organism evidence="1 2">
    <name type="scientific">Amorphus orientalis</name>
    <dbReference type="NCBI Taxonomy" id="649198"/>
    <lineage>
        <taxon>Bacteria</taxon>
        <taxon>Pseudomonadati</taxon>
        <taxon>Pseudomonadota</taxon>
        <taxon>Alphaproteobacteria</taxon>
        <taxon>Hyphomicrobiales</taxon>
        <taxon>Amorphaceae</taxon>
        <taxon>Amorphus</taxon>
    </lineage>
</organism>
<gene>
    <name evidence="1" type="ORF">J2S73_004210</name>
</gene>
<dbReference type="EMBL" id="JAUSUL010000008">
    <property type="protein sequence ID" value="MDQ0317723.1"/>
    <property type="molecule type" value="Genomic_DNA"/>
</dbReference>